<accession>V6HEU1</accession>
<evidence type="ECO:0000313" key="2">
    <source>
        <dbReference type="EMBL" id="EQA38682.1"/>
    </source>
</evidence>
<dbReference type="EMBL" id="AHMM02000006">
    <property type="protein sequence ID" value="EQA38682.1"/>
    <property type="molecule type" value="Genomic_DNA"/>
</dbReference>
<dbReference type="AlphaFoldDB" id="V6HEU1"/>
<protein>
    <recommendedName>
        <fullName evidence="4">PF07027 family protein</fullName>
    </recommendedName>
</protein>
<evidence type="ECO:0000313" key="3">
    <source>
        <dbReference type="Proteomes" id="UP000018719"/>
    </source>
</evidence>
<comment type="caution">
    <text evidence="2">The sequence shown here is derived from an EMBL/GenBank/DDBJ whole genome shotgun (WGS) entry which is preliminary data.</text>
</comment>
<proteinExistence type="predicted"/>
<sequence length="210" mass="23826">MIKTVRKLNFFKIPLALVLFCTFCTIKAPLITFTQTQTASEKQMLGEDRNLEKDGWLIASIKTSSSGSEIWERDLVREEFSDPDDRTLYIALRTLAYLARETKEYSASGLLAEGLDGKIRINPKAREAGAEKALSKPELKSRLDELLKITNESRDLIVQGKLRKETSLPGKPMTEKEKAELKRSLLLSWYRSVGQGEYYESSSGIWKKKG</sequence>
<dbReference type="Proteomes" id="UP000018719">
    <property type="component" value="Unassembled WGS sequence"/>
</dbReference>
<evidence type="ECO:0000256" key="1">
    <source>
        <dbReference type="SAM" id="SignalP"/>
    </source>
</evidence>
<dbReference type="STRING" id="1049790.LEP1GSC047_2441"/>
<organism evidence="2 3">
    <name type="scientific">Leptospira inadai serovar Lyme str. 10</name>
    <dbReference type="NCBI Taxonomy" id="1049790"/>
    <lineage>
        <taxon>Bacteria</taxon>
        <taxon>Pseudomonadati</taxon>
        <taxon>Spirochaetota</taxon>
        <taxon>Spirochaetia</taxon>
        <taxon>Leptospirales</taxon>
        <taxon>Leptospiraceae</taxon>
        <taxon>Leptospira</taxon>
    </lineage>
</organism>
<reference evidence="2 3" key="1">
    <citation type="submission" date="2013-05" db="EMBL/GenBank/DDBJ databases">
        <authorList>
            <person name="Harkins D.M."/>
            <person name="Durkin A.S."/>
            <person name="Brinkac L.M."/>
            <person name="Haft D.H."/>
            <person name="Selengut J.D."/>
            <person name="Sanka R."/>
            <person name="DePew J."/>
            <person name="Purushe J."/>
            <person name="Hartskeerl R.A."/>
            <person name="Ahmed A."/>
            <person name="van der Linden H."/>
            <person name="Goris M.G.A."/>
            <person name="Vinetz J.M."/>
            <person name="Sutton G.G."/>
            <person name="Nierman W.C."/>
            <person name="Fouts D.E."/>
        </authorList>
    </citation>
    <scope>NUCLEOTIDE SEQUENCE [LARGE SCALE GENOMIC DNA]</scope>
    <source>
        <strain evidence="2 3">10</strain>
    </source>
</reference>
<evidence type="ECO:0008006" key="4">
    <source>
        <dbReference type="Google" id="ProtNLM"/>
    </source>
</evidence>
<feature type="chain" id="PRO_5004746484" description="PF07027 family protein" evidence="1">
    <location>
        <begin position="28"/>
        <end position="210"/>
    </location>
</feature>
<feature type="signal peptide" evidence="1">
    <location>
        <begin position="1"/>
        <end position="27"/>
    </location>
</feature>
<gene>
    <name evidence="2" type="ORF">LEP1GSC047_2441</name>
</gene>
<keyword evidence="1" id="KW-0732">Signal</keyword>
<name>V6HEU1_9LEPT</name>